<dbReference type="Proteomes" id="UP000681967">
    <property type="component" value="Unassembled WGS sequence"/>
</dbReference>
<gene>
    <name evidence="2" type="ORF">BYL167_LOCUS25379</name>
    <name evidence="1" type="ORF">CJN711_LOCUS36295</name>
</gene>
<protein>
    <submittedName>
        <fullName evidence="1">Uncharacterized protein</fullName>
    </submittedName>
</protein>
<name>A0A816BH28_9BILA</name>
<dbReference type="AlphaFoldDB" id="A0A816BH28"/>
<dbReference type="EMBL" id="CAJNOV010017557">
    <property type="protein sequence ID" value="CAF1609181.1"/>
    <property type="molecule type" value="Genomic_DNA"/>
</dbReference>
<comment type="caution">
    <text evidence="1">The sequence shown here is derived from an EMBL/GenBank/DDBJ whole genome shotgun (WGS) entry which is preliminary data.</text>
</comment>
<evidence type="ECO:0000313" key="2">
    <source>
        <dbReference type="EMBL" id="CAF4246515.1"/>
    </source>
</evidence>
<dbReference type="EMBL" id="CAJOBH010025301">
    <property type="protein sequence ID" value="CAF4246515.1"/>
    <property type="molecule type" value="Genomic_DNA"/>
</dbReference>
<evidence type="ECO:0000313" key="3">
    <source>
        <dbReference type="Proteomes" id="UP000663855"/>
    </source>
</evidence>
<sequence length="104" mass="11764">MVEPKSPLDDALKDISDKLNKHVAAIKQIQDNVQRQINTLRDNANRQWSQVTTELQELSTGLSDMKQLLQTRSTNPPSLPPRITFTPQLIPFSFLPPEQSSKQA</sequence>
<proteinExistence type="predicted"/>
<evidence type="ECO:0000313" key="1">
    <source>
        <dbReference type="EMBL" id="CAF1609181.1"/>
    </source>
</evidence>
<organism evidence="1 3">
    <name type="scientific">Rotaria magnacalcarata</name>
    <dbReference type="NCBI Taxonomy" id="392030"/>
    <lineage>
        <taxon>Eukaryota</taxon>
        <taxon>Metazoa</taxon>
        <taxon>Spiralia</taxon>
        <taxon>Gnathifera</taxon>
        <taxon>Rotifera</taxon>
        <taxon>Eurotatoria</taxon>
        <taxon>Bdelloidea</taxon>
        <taxon>Philodinida</taxon>
        <taxon>Philodinidae</taxon>
        <taxon>Rotaria</taxon>
    </lineage>
</organism>
<accession>A0A816BH28</accession>
<dbReference type="Proteomes" id="UP000663855">
    <property type="component" value="Unassembled WGS sequence"/>
</dbReference>
<reference evidence="1" key="1">
    <citation type="submission" date="2021-02" db="EMBL/GenBank/DDBJ databases">
        <authorList>
            <person name="Nowell W R."/>
        </authorList>
    </citation>
    <scope>NUCLEOTIDE SEQUENCE</scope>
</reference>